<feature type="transmembrane region" description="Helical" evidence="6">
    <location>
        <begin position="430"/>
        <end position="454"/>
    </location>
</feature>
<evidence type="ECO:0000259" key="7">
    <source>
        <dbReference type="PROSITE" id="PS50850"/>
    </source>
</evidence>
<keyword evidence="4 6" id="KW-1133">Transmembrane helix</keyword>
<feature type="transmembrane region" description="Helical" evidence="6">
    <location>
        <begin position="377"/>
        <end position="397"/>
    </location>
</feature>
<keyword evidence="9" id="KW-1185">Reference proteome</keyword>
<proteinExistence type="predicted"/>
<feature type="transmembrane region" description="Helical" evidence="6">
    <location>
        <begin position="54"/>
        <end position="82"/>
    </location>
</feature>
<feature type="transmembrane region" description="Helical" evidence="6">
    <location>
        <begin position="347"/>
        <end position="371"/>
    </location>
</feature>
<dbReference type="Proteomes" id="UP000612746">
    <property type="component" value="Unassembled WGS sequence"/>
</dbReference>
<dbReference type="GO" id="GO:0022857">
    <property type="term" value="F:transmembrane transporter activity"/>
    <property type="evidence" value="ECO:0007669"/>
    <property type="project" value="InterPro"/>
</dbReference>
<dbReference type="PROSITE" id="PS50850">
    <property type="entry name" value="MFS"/>
    <property type="match status" value="1"/>
</dbReference>
<evidence type="ECO:0000256" key="4">
    <source>
        <dbReference type="ARBA" id="ARBA00022989"/>
    </source>
</evidence>
<comment type="subcellular location">
    <subcellularLocation>
        <location evidence="1">Membrane</location>
        <topology evidence="1">Multi-pass membrane protein</topology>
    </subcellularLocation>
</comment>
<feature type="transmembrane region" description="Helical" evidence="6">
    <location>
        <begin position="150"/>
        <end position="171"/>
    </location>
</feature>
<name>A0A8H7Q9T0_9FUNG</name>
<reference evidence="8" key="1">
    <citation type="submission" date="2020-12" db="EMBL/GenBank/DDBJ databases">
        <title>Metabolic potential, ecology and presence of endohyphal bacteria is reflected in genomic diversity of Mucoromycotina.</title>
        <authorList>
            <person name="Muszewska A."/>
            <person name="Okrasinska A."/>
            <person name="Steczkiewicz K."/>
            <person name="Drgas O."/>
            <person name="Orlowska M."/>
            <person name="Perlinska-Lenart U."/>
            <person name="Aleksandrzak-Piekarczyk T."/>
            <person name="Szatraj K."/>
            <person name="Zielenkiewicz U."/>
            <person name="Pilsyk S."/>
            <person name="Malc E."/>
            <person name="Mieczkowski P."/>
            <person name="Kruszewska J.S."/>
            <person name="Biernat P."/>
            <person name="Pawlowska J."/>
        </authorList>
    </citation>
    <scope>NUCLEOTIDE SEQUENCE</scope>
    <source>
        <strain evidence="8">WA0000051536</strain>
    </source>
</reference>
<keyword evidence="3 6" id="KW-0812">Transmembrane</keyword>
<evidence type="ECO:0000256" key="3">
    <source>
        <dbReference type="ARBA" id="ARBA00022692"/>
    </source>
</evidence>
<dbReference type="SUPFAM" id="SSF103473">
    <property type="entry name" value="MFS general substrate transporter"/>
    <property type="match status" value="1"/>
</dbReference>
<dbReference type="OrthoDB" id="6730379at2759"/>
<protein>
    <recommendedName>
        <fullName evidence="7">Major facilitator superfamily (MFS) profile domain-containing protein</fullName>
    </recommendedName>
</protein>
<evidence type="ECO:0000313" key="8">
    <source>
        <dbReference type="EMBL" id="KAG2187426.1"/>
    </source>
</evidence>
<organism evidence="8 9">
    <name type="scientific">Umbelopsis vinacea</name>
    <dbReference type="NCBI Taxonomy" id="44442"/>
    <lineage>
        <taxon>Eukaryota</taxon>
        <taxon>Fungi</taxon>
        <taxon>Fungi incertae sedis</taxon>
        <taxon>Mucoromycota</taxon>
        <taxon>Mucoromycotina</taxon>
        <taxon>Umbelopsidomycetes</taxon>
        <taxon>Umbelopsidales</taxon>
        <taxon>Umbelopsidaceae</taxon>
        <taxon>Umbelopsis</taxon>
    </lineage>
</organism>
<evidence type="ECO:0000256" key="1">
    <source>
        <dbReference type="ARBA" id="ARBA00004141"/>
    </source>
</evidence>
<keyword evidence="2" id="KW-0813">Transport</keyword>
<feature type="transmembrane region" description="Helical" evidence="6">
    <location>
        <begin position="313"/>
        <end position="335"/>
    </location>
</feature>
<dbReference type="PANTHER" id="PTHR43791:SF36">
    <property type="entry name" value="TRANSPORTER, PUTATIVE (AFU_ORTHOLOGUE AFUA_6G08340)-RELATED"/>
    <property type="match status" value="1"/>
</dbReference>
<feature type="transmembrane region" description="Helical" evidence="6">
    <location>
        <begin position="117"/>
        <end position="138"/>
    </location>
</feature>
<dbReference type="EMBL" id="JAEPRA010000003">
    <property type="protein sequence ID" value="KAG2187426.1"/>
    <property type="molecule type" value="Genomic_DNA"/>
</dbReference>
<dbReference type="Gene3D" id="1.20.1250.20">
    <property type="entry name" value="MFS general substrate transporter like domains"/>
    <property type="match status" value="1"/>
</dbReference>
<comment type="caution">
    <text evidence="8">The sequence shown here is derived from an EMBL/GenBank/DDBJ whole genome shotgun (WGS) entry which is preliminary data.</text>
</comment>
<evidence type="ECO:0000256" key="2">
    <source>
        <dbReference type="ARBA" id="ARBA00022448"/>
    </source>
</evidence>
<sequence>MSNSSKETEMYYADKEEVAHIEGVSNQPTADDPNRRVTISTEEKVLIRKIDRKILPWLCAVGFFQFLDKTSLAYASVLGIIADTHLVGSDYGALGSIFYVGYLAMQIPNSYMMQRLPLGKLVGAIVFIWGAIIALTSLGKNFSQLAGLRFLLGLFEACVNPNFMLLTSMFYRKQEVASRLGAWWLVNGLCSSFGGLVGYGIGHMEGIQGLHSWQWIMIILGSITSLLGIFVFLFLIDDPRSPKLHLTDEQKVIMEERLKDTGIKKSNQIDWNQVRETFQDPKTYAWFSISLLVNISNGALTTFSGLITVGLGFSGLNAILLGIPSGFMDIAFIVFGGWIHGRTGDSLYTASVFIFVTIVGLIFLIVLPTVAKLAGLYLVYAYVAAYILFLSSVAANTSGYTKKLLTNAVVLIGYTIGNIIGPLIMTSNQAPLYVGGVVGCIAANAVAMVIFVVIRTWMARMNKKKAANPVRKAEAGEDLTDLEDPNFVYRL</sequence>
<feature type="transmembrane region" description="Helical" evidence="6">
    <location>
        <begin position="404"/>
        <end position="424"/>
    </location>
</feature>
<feature type="transmembrane region" description="Helical" evidence="6">
    <location>
        <begin position="284"/>
        <end position="307"/>
    </location>
</feature>
<dbReference type="GO" id="GO:0016020">
    <property type="term" value="C:membrane"/>
    <property type="evidence" value="ECO:0007669"/>
    <property type="project" value="UniProtKB-SubCell"/>
</dbReference>
<dbReference type="InterPro" id="IPR020846">
    <property type="entry name" value="MFS_dom"/>
</dbReference>
<dbReference type="InterPro" id="IPR011701">
    <property type="entry name" value="MFS"/>
</dbReference>
<evidence type="ECO:0000313" key="9">
    <source>
        <dbReference type="Proteomes" id="UP000612746"/>
    </source>
</evidence>
<dbReference type="PANTHER" id="PTHR43791">
    <property type="entry name" value="PERMEASE-RELATED"/>
    <property type="match status" value="1"/>
</dbReference>
<dbReference type="AlphaFoldDB" id="A0A8H7Q9T0"/>
<feature type="transmembrane region" description="Helical" evidence="6">
    <location>
        <begin position="88"/>
        <end position="105"/>
    </location>
</feature>
<feature type="transmembrane region" description="Helical" evidence="6">
    <location>
        <begin position="183"/>
        <end position="201"/>
    </location>
</feature>
<feature type="domain" description="Major facilitator superfamily (MFS) profile" evidence="7">
    <location>
        <begin position="54"/>
        <end position="457"/>
    </location>
</feature>
<evidence type="ECO:0000256" key="5">
    <source>
        <dbReference type="ARBA" id="ARBA00023136"/>
    </source>
</evidence>
<dbReference type="Pfam" id="PF07690">
    <property type="entry name" value="MFS_1"/>
    <property type="match status" value="1"/>
</dbReference>
<keyword evidence="5 6" id="KW-0472">Membrane</keyword>
<dbReference type="InterPro" id="IPR036259">
    <property type="entry name" value="MFS_trans_sf"/>
</dbReference>
<accession>A0A8H7Q9T0</accession>
<evidence type="ECO:0000256" key="6">
    <source>
        <dbReference type="SAM" id="Phobius"/>
    </source>
</evidence>
<feature type="transmembrane region" description="Helical" evidence="6">
    <location>
        <begin position="213"/>
        <end position="236"/>
    </location>
</feature>
<gene>
    <name evidence="8" type="ORF">INT44_005114</name>
</gene>